<evidence type="ECO:0000313" key="4">
    <source>
        <dbReference type="Proteomes" id="UP000183639"/>
    </source>
</evidence>
<keyword evidence="2" id="KW-0964">Secreted</keyword>
<proteinExistence type="predicted"/>
<organism evidence="3 4">
    <name type="scientific">Selenomonas ruminantium</name>
    <dbReference type="NCBI Taxonomy" id="971"/>
    <lineage>
        <taxon>Bacteria</taxon>
        <taxon>Bacillati</taxon>
        <taxon>Bacillota</taxon>
        <taxon>Negativicutes</taxon>
        <taxon>Selenomonadales</taxon>
        <taxon>Selenomonadaceae</taxon>
        <taxon>Selenomonas</taxon>
    </lineage>
</organism>
<dbReference type="Gene3D" id="2.160.20.160">
    <property type="match status" value="1"/>
</dbReference>
<dbReference type="AlphaFoldDB" id="A0A1I3EGE0"/>
<comment type="subcellular location">
    <subcellularLocation>
        <location evidence="1">Secreted</location>
    </subcellularLocation>
</comment>
<dbReference type="EMBL" id="FOQK01000010">
    <property type="protein sequence ID" value="SFH97791.1"/>
    <property type="molecule type" value="Genomic_DNA"/>
</dbReference>
<dbReference type="PANTHER" id="PTHR38340:SF1">
    <property type="entry name" value="S-LAYER PROTEIN"/>
    <property type="match status" value="1"/>
</dbReference>
<sequence>MANLNEIYYTGKKWKGTTGKDVVNISSYGANATFDGGAGDDFISVNGAQNVNIYGGAGNDMLKVDWQQQSENVLVDGGAGNDKIDVDGHNSRALGGAGNDFVSVKGYNWRVNGGAGNDTIQIWGWDRNVTVTGGAGKDTFRLMGPHTEKGNWLTITDLSAEDVLRFEMNPEYTAVKVHPKTHKPNPYYRKDGSIRYLTAKRSGSTVTLIGNAYGVNLTLQNVTDLNKIANVKVFNGSKQTTLRQLIRTSALPKGVTERNNQLVISNTFRKTFDLGSYVSWSKNINAAANRQKITIKGDGRANTIVAGSAGETLYGMGGNDTLRGGTGADVLYAGAGNDVLKGGKGNDRLYAQSGNNILWGEAGNDYIEGGLGTDTIRGGLGNDTIKCGRGVDKIQFYKGDGKDTIQNGAKNDILYLYNINNIKTQAKFKMSGKNLVMNFTTNKNDSITITNWTTGGLNKFVAGGRTYSLAKSGNRVYVK</sequence>
<dbReference type="Pfam" id="PF00353">
    <property type="entry name" value="HemolysinCabind"/>
    <property type="match status" value="5"/>
</dbReference>
<evidence type="ECO:0000256" key="1">
    <source>
        <dbReference type="ARBA" id="ARBA00004613"/>
    </source>
</evidence>
<dbReference type="Gene3D" id="2.150.10.10">
    <property type="entry name" value="Serralysin-like metalloprotease, C-terminal"/>
    <property type="match status" value="2"/>
</dbReference>
<dbReference type="RefSeq" id="WP_075443182.1">
    <property type="nucleotide sequence ID" value="NZ_FOQK01000010.1"/>
</dbReference>
<dbReference type="PRINTS" id="PR00313">
    <property type="entry name" value="CABNDNGRPT"/>
</dbReference>
<evidence type="ECO:0000313" key="3">
    <source>
        <dbReference type="EMBL" id="SFH97791.1"/>
    </source>
</evidence>
<accession>A0A1I3EGE0</accession>
<dbReference type="Proteomes" id="UP000183639">
    <property type="component" value="Unassembled WGS sequence"/>
</dbReference>
<reference evidence="3 4" key="1">
    <citation type="submission" date="2016-10" db="EMBL/GenBank/DDBJ databases">
        <authorList>
            <person name="de Groot N.N."/>
        </authorList>
    </citation>
    <scope>NUCLEOTIDE SEQUENCE [LARGE SCALE GENOMIC DNA]</scope>
    <source>
        <strain evidence="3 4">Z108</strain>
    </source>
</reference>
<dbReference type="PANTHER" id="PTHR38340">
    <property type="entry name" value="S-LAYER PROTEIN"/>
    <property type="match status" value="1"/>
</dbReference>
<dbReference type="InterPro" id="IPR001343">
    <property type="entry name" value="Hemolysn_Ca-bd"/>
</dbReference>
<dbReference type="PROSITE" id="PS00330">
    <property type="entry name" value="HEMOLYSIN_CALCIUM"/>
    <property type="match status" value="1"/>
</dbReference>
<dbReference type="OrthoDB" id="1814568at2"/>
<dbReference type="InterPro" id="IPR050557">
    <property type="entry name" value="RTX_toxin/Mannuronan_C5-epim"/>
</dbReference>
<name>A0A1I3EGE0_SELRU</name>
<dbReference type="GO" id="GO:0005509">
    <property type="term" value="F:calcium ion binding"/>
    <property type="evidence" value="ECO:0007669"/>
    <property type="project" value="InterPro"/>
</dbReference>
<dbReference type="SUPFAM" id="SSF51120">
    <property type="entry name" value="beta-Roll"/>
    <property type="match status" value="3"/>
</dbReference>
<gene>
    <name evidence="3" type="ORF">SAMN04487861_11018</name>
</gene>
<protein>
    <submittedName>
        <fullName evidence="3">Ca2+-binding protein, RTX toxin-related</fullName>
    </submittedName>
</protein>
<dbReference type="InterPro" id="IPR018511">
    <property type="entry name" value="Hemolysin-typ_Ca-bd_CS"/>
</dbReference>
<dbReference type="GO" id="GO:0005576">
    <property type="term" value="C:extracellular region"/>
    <property type="evidence" value="ECO:0007669"/>
    <property type="project" value="UniProtKB-SubCell"/>
</dbReference>
<dbReference type="InterPro" id="IPR011049">
    <property type="entry name" value="Serralysin-like_metalloprot_C"/>
</dbReference>
<evidence type="ECO:0000256" key="2">
    <source>
        <dbReference type="ARBA" id="ARBA00022525"/>
    </source>
</evidence>